<evidence type="ECO:0000313" key="3">
    <source>
        <dbReference type="EMBL" id="CZR60158.1"/>
    </source>
</evidence>
<keyword evidence="4" id="KW-1185">Reference proteome</keyword>
<dbReference type="AlphaFoldDB" id="A0A1L7X572"/>
<dbReference type="PANTHER" id="PTHR35910:SF1">
    <property type="entry name" value="2EXR DOMAIN-CONTAINING PROTEIN"/>
    <property type="match status" value="1"/>
</dbReference>
<sequence length="345" mass="39751">MRQSTILDFFENDPQYSTSSDDDADSDLAASDRIDSDEVDSDEVDSDEVESEDEADSDEADSDGAAKMFTPFPRLPIELRLKVWKYACFKPRLIDLWFVPVADKRDSFKFDEFQQPFIYESHCRQAPAVLHTSQEARNVGLQHYSLEFGSKFEGQVIFPMSGFENFLMARGTIEVSMPPQIYVNWACDIICPMPALRSGSLDEHFREEVYDDISFWSNLWHNFPELRKIAVASHQWESAEIFFYEHDFEELILYKHPEVLKTLYTKNIDTQKPIRLEFSALGDAADYDSEKVLNAKRYLTTNVEDSQKHPEDAPNPNSPMFSEGWKCPIITPSVLKVSFPRVEAS</sequence>
<evidence type="ECO:0000256" key="1">
    <source>
        <dbReference type="SAM" id="MobiDB-lite"/>
    </source>
</evidence>
<dbReference type="Proteomes" id="UP000184330">
    <property type="component" value="Unassembled WGS sequence"/>
</dbReference>
<dbReference type="InterPro" id="IPR045518">
    <property type="entry name" value="2EXR"/>
</dbReference>
<feature type="domain" description="2EXR" evidence="2">
    <location>
        <begin position="69"/>
        <end position="190"/>
    </location>
</feature>
<proteinExistence type="predicted"/>
<feature type="compositionally biased region" description="Acidic residues" evidence="1">
    <location>
        <begin position="37"/>
        <end position="62"/>
    </location>
</feature>
<evidence type="ECO:0000313" key="4">
    <source>
        <dbReference type="Proteomes" id="UP000184330"/>
    </source>
</evidence>
<protein>
    <recommendedName>
        <fullName evidence="2">2EXR domain-containing protein</fullName>
    </recommendedName>
</protein>
<reference evidence="3 4" key="1">
    <citation type="submission" date="2016-03" db="EMBL/GenBank/DDBJ databases">
        <authorList>
            <person name="Ploux O."/>
        </authorList>
    </citation>
    <scope>NUCLEOTIDE SEQUENCE [LARGE SCALE GENOMIC DNA]</scope>
    <source>
        <strain evidence="3 4">UAMH 11012</strain>
    </source>
</reference>
<organism evidence="3 4">
    <name type="scientific">Phialocephala subalpina</name>
    <dbReference type="NCBI Taxonomy" id="576137"/>
    <lineage>
        <taxon>Eukaryota</taxon>
        <taxon>Fungi</taxon>
        <taxon>Dikarya</taxon>
        <taxon>Ascomycota</taxon>
        <taxon>Pezizomycotina</taxon>
        <taxon>Leotiomycetes</taxon>
        <taxon>Helotiales</taxon>
        <taxon>Mollisiaceae</taxon>
        <taxon>Phialocephala</taxon>
        <taxon>Phialocephala fortinii species complex</taxon>
    </lineage>
</organism>
<dbReference type="EMBL" id="FJOG01000015">
    <property type="protein sequence ID" value="CZR60158.1"/>
    <property type="molecule type" value="Genomic_DNA"/>
</dbReference>
<dbReference type="Pfam" id="PF20150">
    <property type="entry name" value="2EXR"/>
    <property type="match status" value="1"/>
</dbReference>
<accession>A0A1L7X572</accession>
<gene>
    <name evidence="3" type="ORF">PAC_10054</name>
</gene>
<dbReference type="PANTHER" id="PTHR35910">
    <property type="entry name" value="2EXR DOMAIN-CONTAINING PROTEIN"/>
    <property type="match status" value="1"/>
</dbReference>
<feature type="region of interest" description="Disordered" evidence="1">
    <location>
        <begin position="12"/>
        <end position="67"/>
    </location>
</feature>
<dbReference type="OrthoDB" id="3473305at2759"/>
<evidence type="ECO:0000259" key="2">
    <source>
        <dbReference type="Pfam" id="PF20150"/>
    </source>
</evidence>
<name>A0A1L7X572_9HELO</name>